<protein>
    <submittedName>
        <fullName evidence="1">Uncharacterized protein</fullName>
    </submittedName>
</protein>
<keyword evidence="2" id="KW-1185">Reference proteome</keyword>
<organism evidence="1 2">
    <name type="scientific">Trichinella pseudospiralis</name>
    <name type="common">Parasitic roundworm</name>
    <dbReference type="NCBI Taxonomy" id="6337"/>
    <lineage>
        <taxon>Eukaryota</taxon>
        <taxon>Metazoa</taxon>
        <taxon>Ecdysozoa</taxon>
        <taxon>Nematoda</taxon>
        <taxon>Enoplea</taxon>
        <taxon>Dorylaimia</taxon>
        <taxon>Trichinellida</taxon>
        <taxon>Trichinellidae</taxon>
        <taxon>Trichinella</taxon>
    </lineage>
</organism>
<name>A0A0V1FIC4_TRIPS</name>
<evidence type="ECO:0000313" key="2">
    <source>
        <dbReference type="Proteomes" id="UP000054995"/>
    </source>
</evidence>
<reference evidence="1 2" key="1">
    <citation type="submission" date="2015-01" db="EMBL/GenBank/DDBJ databases">
        <title>Evolution of Trichinella species and genotypes.</title>
        <authorList>
            <person name="Korhonen P.K."/>
            <person name="Edoardo P."/>
            <person name="Giuseppe L.R."/>
            <person name="Gasser R.B."/>
        </authorList>
    </citation>
    <scope>NUCLEOTIDE SEQUENCE [LARGE SCALE GENOMIC DNA]</scope>
    <source>
        <strain evidence="1">ISS470</strain>
    </source>
</reference>
<dbReference type="Proteomes" id="UP000054995">
    <property type="component" value="Unassembled WGS sequence"/>
</dbReference>
<dbReference type="AlphaFoldDB" id="A0A0V1FIC4"/>
<accession>A0A0V1FIC4</accession>
<evidence type="ECO:0000313" key="1">
    <source>
        <dbReference type="EMBL" id="KRY85059.1"/>
    </source>
</evidence>
<proteinExistence type="predicted"/>
<dbReference type="EMBL" id="JYDT01000099">
    <property type="protein sequence ID" value="KRY85059.1"/>
    <property type="molecule type" value="Genomic_DNA"/>
</dbReference>
<gene>
    <name evidence="1" type="ORF">T4D_2264</name>
</gene>
<comment type="caution">
    <text evidence="1">The sequence shown here is derived from an EMBL/GenBank/DDBJ whole genome shotgun (WGS) entry which is preliminary data.</text>
</comment>
<sequence>MKGNAHARAHTYTYTQAYATTYSCAIFLSLMTKLADWLEQKLAACCKALSAIRILNALRAKQALIRKTSCPTNPWETTNCKADLVCCAATCRAIDLMLSGMRLFGISPLLAS</sequence>
<dbReference type="PROSITE" id="PS51257">
    <property type="entry name" value="PROKAR_LIPOPROTEIN"/>
    <property type="match status" value="1"/>
</dbReference>